<protein>
    <submittedName>
        <fullName evidence="3">Nif11 family protein</fullName>
    </submittedName>
</protein>
<sequence length="123" mass="14621">MSKENVLKFISLMKYNDKLANKTRHMPVSKIVKLAKKMGYNFSEEEFSDLTGHKEKEDWRIDFFFTCYNAFSPLMVTLYLLKALDNLINNNPYSFLVNIFICFIIIICPYILKLLIHLYKYIS</sequence>
<keyword evidence="1" id="KW-0472">Membrane</keyword>
<name>A0ABR8ALP5_9CYAN</name>
<dbReference type="EMBL" id="JACJQH010000078">
    <property type="protein sequence ID" value="MBD2200170.1"/>
    <property type="molecule type" value="Genomic_DNA"/>
</dbReference>
<proteinExistence type="predicted"/>
<comment type="caution">
    <text evidence="3">The sequence shown here is derived from an EMBL/GenBank/DDBJ whole genome shotgun (WGS) entry which is preliminary data.</text>
</comment>
<feature type="transmembrane region" description="Helical" evidence="1">
    <location>
        <begin position="63"/>
        <end position="81"/>
    </location>
</feature>
<dbReference type="Proteomes" id="UP000658514">
    <property type="component" value="Unassembled WGS sequence"/>
</dbReference>
<evidence type="ECO:0000313" key="3">
    <source>
        <dbReference type="EMBL" id="MBD2200170.1"/>
    </source>
</evidence>
<dbReference type="InterPro" id="IPR012903">
    <property type="entry name" value="Nif11"/>
</dbReference>
<evidence type="ECO:0000313" key="4">
    <source>
        <dbReference type="Proteomes" id="UP000658514"/>
    </source>
</evidence>
<accession>A0ABR8ALP5</accession>
<evidence type="ECO:0000259" key="2">
    <source>
        <dbReference type="Pfam" id="PF07862"/>
    </source>
</evidence>
<keyword evidence="4" id="KW-1185">Reference proteome</keyword>
<dbReference type="Pfam" id="PF07862">
    <property type="entry name" value="Nif11"/>
    <property type="match status" value="1"/>
</dbReference>
<feature type="domain" description="Nif11" evidence="2">
    <location>
        <begin position="1"/>
        <end position="47"/>
    </location>
</feature>
<keyword evidence="1" id="KW-0812">Transmembrane</keyword>
<evidence type="ECO:0000256" key="1">
    <source>
        <dbReference type="SAM" id="Phobius"/>
    </source>
</evidence>
<feature type="transmembrane region" description="Helical" evidence="1">
    <location>
        <begin position="93"/>
        <end position="112"/>
    </location>
</feature>
<organism evidence="3 4">
    <name type="scientific">Calothrix parietina FACHB-288</name>
    <dbReference type="NCBI Taxonomy" id="2692896"/>
    <lineage>
        <taxon>Bacteria</taxon>
        <taxon>Bacillati</taxon>
        <taxon>Cyanobacteriota</taxon>
        <taxon>Cyanophyceae</taxon>
        <taxon>Nostocales</taxon>
        <taxon>Calotrichaceae</taxon>
        <taxon>Calothrix</taxon>
    </lineage>
</organism>
<gene>
    <name evidence="3" type="ORF">H6G24_32685</name>
</gene>
<reference evidence="3 4" key="1">
    <citation type="journal article" date="2020" name="ISME J.">
        <title>Comparative genomics reveals insights into cyanobacterial evolution and habitat adaptation.</title>
        <authorList>
            <person name="Chen M.Y."/>
            <person name="Teng W.K."/>
            <person name="Zhao L."/>
            <person name="Hu C.X."/>
            <person name="Zhou Y.K."/>
            <person name="Han B.P."/>
            <person name="Song L.R."/>
            <person name="Shu W.S."/>
        </authorList>
    </citation>
    <scope>NUCLEOTIDE SEQUENCE [LARGE SCALE GENOMIC DNA]</scope>
    <source>
        <strain evidence="3 4">FACHB-288</strain>
    </source>
</reference>
<keyword evidence="1" id="KW-1133">Transmembrane helix</keyword>
<dbReference type="RefSeq" id="WP_190550666.1">
    <property type="nucleotide sequence ID" value="NZ_CAWPNO010000115.1"/>
</dbReference>